<proteinExistence type="predicted"/>
<evidence type="ECO:0000313" key="2">
    <source>
        <dbReference type="Proteomes" id="UP000472273"/>
    </source>
</evidence>
<organism evidence="1 2">
    <name type="scientific">Pseudonaja textilis</name>
    <name type="common">Eastern brown snake</name>
    <dbReference type="NCBI Taxonomy" id="8673"/>
    <lineage>
        <taxon>Eukaryota</taxon>
        <taxon>Metazoa</taxon>
        <taxon>Chordata</taxon>
        <taxon>Craniata</taxon>
        <taxon>Vertebrata</taxon>
        <taxon>Euteleostomi</taxon>
        <taxon>Lepidosauria</taxon>
        <taxon>Squamata</taxon>
        <taxon>Bifurcata</taxon>
        <taxon>Unidentata</taxon>
        <taxon>Episquamata</taxon>
        <taxon>Toxicofera</taxon>
        <taxon>Serpentes</taxon>
        <taxon>Colubroidea</taxon>
        <taxon>Elapidae</taxon>
        <taxon>Hydrophiinae</taxon>
        <taxon>Pseudonaja</taxon>
    </lineage>
</organism>
<protein>
    <submittedName>
        <fullName evidence="1">Uncharacterized protein</fullName>
    </submittedName>
</protein>
<reference evidence="1" key="1">
    <citation type="submission" date="2025-05" db="UniProtKB">
        <authorList>
            <consortium name="Ensembl"/>
        </authorList>
    </citation>
    <scope>IDENTIFICATION</scope>
</reference>
<name>A0A670ZNP7_PSETE</name>
<dbReference type="Ensembl" id="ENSPTXT00000025156.1">
    <property type="protein sequence ID" value="ENSPTXP00000024404.1"/>
    <property type="gene ID" value="ENSPTXG00000016975.1"/>
</dbReference>
<sequence length="72" mass="7642">MASFDHLQVSAFKAQLVHAVQNAQETAPAPGRTPGLALVSEPICIQTYTGMVAFFGNQNKLGYCLARGSIGF</sequence>
<dbReference type="PANTHER" id="PTHR31108">
    <property type="entry name" value="TUMOR PROTEIN P63-REGULATED GENE 1-LIKE PROTEIN"/>
    <property type="match status" value="1"/>
</dbReference>
<accession>A0A670ZNP7</accession>
<dbReference type="GO" id="GO:0005737">
    <property type="term" value="C:cytoplasm"/>
    <property type="evidence" value="ECO:0007669"/>
    <property type="project" value="TreeGrafter"/>
</dbReference>
<dbReference type="Ensembl" id="ENSPTXT00000025153.1">
    <property type="protein sequence ID" value="ENSPTXP00000024402.1"/>
    <property type="gene ID" value="ENSPTXG00000016972.1"/>
</dbReference>
<dbReference type="Proteomes" id="UP000472273">
    <property type="component" value="Unplaced"/>
</dbReference>
<dbReference type="AlphaFoldDB" id="A0A670ZNP7"/>
<dbReference type="GeneTree" id="ENSGT00390000001652"/>
<keyword evidence="2" id="KW-1185">Reference proteome</keyword>
<dbReference type="PANTHER" id="PTHR31108:SF6">
    <property type="entry name" value="TUMOR PROTEIN P63-REGULATED GENE 1 PROTEIN"/>
    <property type="match status" value="1"/>
</dbReference>
<dbReference type="OMA" id="QAADPMP"/>
<dbReference type="InterPro" id="IPR040242">
    <property type="entry name" value="TPRG1-like"/>
</dbReference>
<evidence type="ECO:0000313" key="1">
    <source>
        <dbReference type="Ensembl" id="ENSPTXP00000024402.1"/>
    </source>
</evidence>